<evidence type="ECO:0000313" key="1">
    <source>
        <dbReference type="EMBL" id="KDR76534.1"/>
    </source>
</evidence>
<evidence type="ECO:0000313" key="2">
    <source>
        <dbReference type="Proteomes" id="UP000027222"/>
    </source>
</evidence>
<organism evidence="1 2">
    <name type="scientific">Galerina marginata (strain CBS 339.88)</name>
    <dbReference type="NCBI Taxonomy" id="685588"/>
    <lineage>
        <taxon>Eukaryota</taxon>
        <taxon>Fungi</taxon>
        <taxon>Dikarya</taxon>
        <taxon>Basidiomycota</taxon>
        <taxon>Agaricomycotina</taxon>
        <taxon>Agaricomycetes</taxon>
        <taxon>Agaricomycetidae</taxon>
        <taxon>Agaricales</taxon>
        <taxon>Agaricineae</taxon>
        <taxon>Strophariaceae</taxon>
        <taxon>Galerina</taxon>
    </lineage>
</organism>
<dbReference type="EMBL" id="KL142378">
    <property type="protein sequence ID" value="KDR76534.1"/>
    <property type="molecule type" value="Genomic_DNA"/>
</dbReference>
<protein>
    <submittedName>
        <fullName evidence="1">Uncharacterized protein</fullName>
    </submittedName>
</protein>
<reference evidence="2" key="1">
    <citation type="journal article" date="2014" name="Proc. Natl. Acad. Sci. U.S.A.">
        <title>Extensive sampling of basidiomycete genomes demonstrates inadequacy of the white-rot/brown-rot paradigm for wood decay fungi.</title>
        <authorList>
            <person name="Riley R."/>
            <person name="Salamov A.A."/>
            <person name="Brown D.W."/>
            <person name="Nagy L.G."/>
            <person name="Floudas D."/>
            <person name="Held B.W."/>
            <person name="Levasseur A."/>
            <person name="Lombard V."/>
            <person name="Morin E."/>
            <person name="Otillar R."/>
            <person name="Lindquist E.A."/>
            <person name="Sun H."/>
            <person name="LaButti K.M."/>
            <person name="Schmutz J."/>
            <person name="Jabbour D."/>
            <person name="Luo H."/>
            <person name="Baker S.E."/>
            <person name="Pisabarro A.G."/>
            <person name="Walton J.D."/>
            <person name="Blanchette R.A."/>
            <person name="Henrissat B."/>
            <person name="Martin F."/>
            <person name="Cullen D."/>
            <person name="Hibbett D.S."/>
            <person name="Grigoriev I.V."/>
        </authorList>
    </citation>
    <scope>NUCLEOTIDE SEQUENCE [LARGE SCALE GENOMIC DNA]</scope>
    <source>
        <strain evidence="2">CBS 339.88</strain>
    </source>
</reference>
<proteinExistence type="predicted"/>
<gene>
    <name evidence="1" type="ORF">GALMADRAFT_139457</name>
</gene>
<accession>A0A067T9G8</accession>
<keyword evidence="2" id="KW-1185">Reference proteome</keyword>
<name>A0A067T9G8_GALM3</name>
<dbReference type="HOGENOM" id="CLU_903277_0_0_1"/>
<sequence length="308" mass="35284">MGYLTRISKFILLYNFNPLDLQSSVTAFISHTQRASLTEELEKDLLAFDITSICKVMITRHKSWLVLNPFYMSVLVSSLFHALDSKTFGSRNAKGLLTRFANQLESLNDFLLLQLKSTAIDNYLANLMTNLKTRQYSRQSFKRLAIASDQAQYLTLLCQLFYWDFNSSFTSEANLRYAYAVQQCLKFVAKDGENADLKRAFRQFPSISHDQGRLREVHLDCALTLLPLAGYEIHLLQLLAGEFTFPPSFSLAYPEKINMLIAQIDIYVQMYKNVGRIEHTYYNTSTGVMIGHSSLMSTPEQHTPFNSI</sequence>
<dbReference type="AlphaFoldDB" id="A0A067T9G8"/>
<dbReference type="Proteomes" id="UP000027222">
    <property type="component" value="Unassembled WGS sequence"/>
</dbReference>